<comment type="caution">
    <text evidence="8">The sequence shown here is derived from an EMBL/GenBank/DDBJ whole genome shotgun (WGS) entry which is preliminary data.</text>
</comment>
<sequence length="82" mass="9695">MKVLSKLRKQAKLGRASRELPEFIGSVQLRDLILSSEQNLAYKMRLWQAVSQKVERNTNVRHELLEVHGEVMKVWQWISHLE</sequence>
<dbReference type="Proteomes" id="UP000649328">
    <property type="component" value="Unassembled WGS sequence"/>
</dbReference>
<keyword evidence="4" id="KW-1133">Transmembrane helix</keyword>
<dbReference type="InterPro" id="IPR041885">
    <property type="entry name" value="MAN1_winged_helix_dom"/>
</dbReference>
<dbReference type="Pfam" id="PF09402">
    <property type="entry name" value="MSC"/>
    <property type="match status" value="1"/>
</dbReference>
<dbReference type="Gene3D" id="1.10.10.1180">
    <property type="entry name" value="MAN1, winged-helix domain"/>
    <property type="match status" value="1"/>
</dbReference>
<keyword evidence="3" id="KW-0812">Transmembrane</keyword>
<gene>
    <name evidence="8" type="ORF">HF325_002997</name>
</gene>
<keyword evidence="5" id="KW-0472">Membrane</keyword>
<dbReference type="GO" id="GO:0005637">
    <property type="term" value="C:nuclear inner membrane"/>
    <property type="evidence" value="ECO:0007669"/>
    <property type="project" value="UniProtKB-SubCell"/>
</dbReference>
<evidence type="ECO:0000256" key="2">
    <source>
        <dbReference type="ARBA" id="ARBA00022553"/>
    </source>
</evidence>
<keyword evidence="9" id="KW-1185">Reference proteome</keyword>
<keyword evidence="2" id="KW-0597">Phosphoprotein</keyword>
<accession>A0A8H7GT00</accession>
<keyword evidence="6" id="KW-0539">Nucleus</keyword>
<evidence type="ECO:0000313" key="8">
    <source>
        <dbReference type="EMBL" id="KAF8002032.1"/>
    </source>
</evidence>
<evidence type="ECO:0000256" key="4">
    <source>
        <dbReference type="ARBA" id="ARBA00022989"/>
    </source>
</evidence>
<dbReference type="InterPro" id="IPR018996">
    <property type="entry name" value="Man1/Src1-like_C"/>
</dbReference>
<protein>
    <recommendedName>
        <fullName evidence="7">Man1/Src1-like C-terminal domain-containing protein</fullName>
    </recommendedName>
</protein>
<dbReference type="GO" id="GO:0034399">
    <property type="term" value="C:nuclear periphery"/>
    <property type="evidence" value="ECO:0007669"/>
    <property type="project" value="TreeGrafter"/>
</dbReference>
<dbReference type="GO" id="GO:0005783">
    <property type="term" value="C:endoplasmic reticulum"/>
    <property type="evidence" value="ECO:0007669"/>
    <property type="project" value="TreeGrafter"/>
</dbReference>
<proteinExistence type="predicted"/>
<dbReference type="InterPro" id="IPR044780">
    <property type="entry name" value="Heh2/Src1"/>
</dbReference>
<reference evidence="8" key="1">
    <citation type="submission" date="2020-10" db="EMBL/GenBank/DDBJ databases">
        <title>The Whole-Genome Sequence of Metschnikowia persimmonesis, a Novel Endophytic Yeast Species Isolated from Medicinal Plant Diospyros kaki Thumb.</title>
        <authorList>
            <person name="Rahmat E."/>
            <person name="Kang Y."/>
        </authorList>
    </citation>
    <scope>NUCLEOTIDE SEQUENCE</scope>
    <source>
        <strain evidence="8">KIOM G15050</strain>
    </source>
</reference>
<dbReference type="GO" id="GO:0071763">
    <property type="term" value="P:nuclear membrane organization"/>
    <property type="evidence" value="ECO:0007669"/>
    <property type="project" value="TreeGrafter"/>
</dbReference>
<dbReference type="EMBL" id="JACBPP010000004">
    <property type="protein sequence ID" value="KAF8002032.1"/>
    <property type="molecule type" value="Genomic_DNA"/>
</dbReference>
<evidence type="ECO:0000256" key="5">
    <source>
        <dbReference type="ARBA" id="ARBA00023136"/>
    </source>
</evidence>
<comment type="subcellular location">
    <subcellularLocation>
        <location evidence="1">Nucleus inner membrane</location>
    </subcellularLocation>
</comment>
<evidence type="ECO:0000256" key="1">
    <source>
        <dbReference type="ARBA" id="ARBA00004540"/>
    </source>
</evidence>
<evidence type="ECO:0000313" key="9">
    <source>
        <dbReference type="Proteomes" id="UP000649328"/>
    </source>
</evidence>
<dbReference type="PANTHER" id="PTHR47808:SF2">
    <property type="entry name" value="LEM DOMAIN-CONTAINING PROTEIN 2"/>
    <property type="match status" value="1"/>
</dbReference>
<dbReference type="GO" id="GO:0003682">
    <property type="term" value="F:chromatin binding"/>
    <property type="evidence" value="ECO:0007669"/>
    <property type="project" value="InterPro"/>
</dbReference>
<name>A0A8H7GT00_9ASCO</name>
<dbReference type="PANTHER" id="PTHR47808">
    <property type="entry name" value="INNER NUCLEAR MEMBRANE PROTEIN HEH2-RELATED"/>
    <property type="match status" value="1"/>
</dbReference>
<evidence type="ECO:0000256" key="3">
    <source>
        <dbReference type="ARBA" id="ARBA00022692"/>
    </source>
</evidence>
<dbReference type="OrthoDB" id="2503928at2759"/>
<dbReference type="AlphaFoldDB" id="A0A8H7GT00"/>
<organism evidence="8 9">
    <name type="scientific">Metschnikowia pulcherrima</name>
    <dbReference type="NCBI Taxonomy" id="27326"/>
    <lineage>
        <taxon>Eukaryota</taxon>
        <taxon>Fungi</taxon>
        <taxon>Dikarya</taxon>
        <taxon>Ascomycota</taxon>
        <taxon>Saccharomycotina</taxon>
        <taxon>Pichiomycetes</taxon>
        <taxon>Metschnikowiaceae</taxon>
        <taxon>Metschnikowia</taxon>
    </lineage>
</organism>
<evidence type="ECO:0000256" key="6">
    <source>
        <dbReference type="ARBA" id="ARBA00023242"/>
    </source>
</evidence>
<evidence type="ECO:0000259" key="7">
    <source>
        <dbReference type="Pfam" id="PF09402"/>
    </source>
</evidence>
<feature type="domain" description="Man1/Src1-like C-terminal" evidence="7">
    <location>
        <begin position="2"/>
        <end position="79"/>
    </location>
</feature>